<sequence>MKLNAKDIASGVILILFAVVALWLNQEHSLGSARRMGPGYMPMLVFWVLMVLGIIVLGMAFFSGPDPLQKWTGIDSASLAAAIVAGYGAFLLAPRVSSYFETSYGSLGMGMLVGFLVICWSERWRLIGYICAGLCIFCLLLEKGGLMLALLATIIVACLAEPEHRQRPLGVVGVSIFLLALCWWVFIKQLDIRVAVWPQF</sequence>
<organism evidence="2 3">
    <name type="scientific">Roseicella aquatilis</name>
    <dbReference type="NCBI Taxonomy" id="2527868"/>
    <lineage>
        <taxon>Bacteria</taxon>
        <taxon>Pseudomonadati</taxon>
        <taxon>Pseudomonadota</taxon>
        <taxon>Alphaproteobacteria</taxon>
        <taxon>Acetobacterales</taxon>
        <taxon>Roseomonadaceae</taxon>
        <taxon>Roseicella</taxon>
    </lineage>
</organism>
<reference evidence="2 3" key="1">
    <citation type="submission" date="2019-03" db="EMBL/GenBank/DDBJ databases">
        <title>Paracraurococcus aquatilis NE82 genome sequence.</title>
        <authorList>
            <person name="Zhao Y."/>
            <person name="Du Z."/>
        </authorList>
    </citation>
    <scope>NUCLEOTIDE SEQUENCE [LARGE SCALE GENOMIC DNA]</scope>
    <source>
        <strain evidence="2 3">NE82</strain>
    </source>
</reference>
<comment type="caution">
    <text evidence="2">The sequence shown here is derived from an EMBL/GenBank/DDBJ whole genome shotgun (WGS) entry which is preliminary data.</text>
</comment>
<keyword evidence="1" id="KW-1133">Transmembrane helix</keyword>
<protein>
    <recommendedName>
        <fullName evidence="4">Tripartite tricarboxylate transporter TctB family protein</fullName>
    </recommendedName>
</protein>
<keyword evidence="1" id="KW-0812">Transmembrane</keyword>
<feature type="transmembrane region" description="Helical" evidence="1">
    <location>
        <begin position="169"/>
        <end position="187"/>
    </location>
</feature>
<keyword evidence="3" id="KW-1185">Reference proteome</keyword>
<dbReference type="Proteomes" id="UP000295023">
    <property type="component" value="Unassembled WGS sequence"/>
</dbReference>
<feature type="transmembrane region" description="Helical" evidence="1">
    <location>
        <begin position="127"/>
        <end position="157"/>
    </location>
</feature>
<feature type="transmembrane region" description="Helical" evidence="1">
    <location>
        <begin position="7"/>
        <end position="24"/>
    </location>
</feature>
<feature type="transmembrane region" description="Helical" evidence="1">
    <location>
        <begin position="102"/>
        <end position="120"/>
    </location>
</feature>
<feature type="transmembrane region" description="Helical" evidence="1">
    <location>
        <begin position="76"/>
        <end position="96"/>
    </location>
</feature>
<dbReference type="AlphaFoldDB" id="A0A4V2WKI3"/>
<accession>A0A4V2WKI3</accession>
<evidence type="ECO:0000256" key="1">
    <source>
        <dbReference type="SAM" id="Phobius"/>
    </source>
</evidence>
<gene>
    <name evidence="2" type="ORF">EXY23_16755</name>
</gene>
<evidence type="ECO:0008006" key="4">
    <source>
        <dbReference type="Google" id="ProtNLM"/>
    </source>
</evidence>
<feature type="transmembrane region" description="Helical" evidence="1">
    <location>
        <begin position="44"/>
        <end position="64"/>
    </location>
</feature>
<evidence type="ECO:0000313" key="3">
    <source>
        <dbReference type="Proteomes" id="UP000295023"/>
    </source>
</evidence>
<name>A0A4V2WKI3_9PROT</name>
<dbReference type="OrthoDB" id="5186924at2"/>
<keyword evidence="1" id="KW-0472">Membrane</keyword>
<evidence type="ECO:0000313" key="2">
    <source>
        <dbReference type="EMBL" id="TCZ58644.1"/>
    </source>
</evidence>
<dbReference type="EMBL" id="SKBM01000016">
    <property type="protein sequence ID" value="TCZ58644.1"/>
    <property type="molecule type" value="Genomic_DNA"/>
</dbReference>
<proteinExistence type="predicted"/>